<reference evidence="1" key="1">
    <citation type="journal article" date="2015" name="Nature">
        <title>Complex archaea that bridge the gap between prokaryotes and eukaryotes.</title>
        <authorList>
            <person name="Spang A."/>
            <person name="Saw J.H."/>
            <person name="Jorgensen S.L."/>
            <person name="Zaremba-Niedzwiedzka K."/>
            <person name="Martijn J."/>
            <person name="Lind A.E."/>
            <person name="van Eijk R."/>
            <person name="Schleper C."/>
            <person name="Guy L."/>
            <person name="Ettema T.J."/>
        </authorList>
    </citation>
    <scope>NUCLEOTIDE SEQUENCE</scope>
</reference>
<protein>
    <submittedName>
        <fullName evidence="1">Uncharacterized protein</fullName>
    </submittedName>
</protein>
<gene>
    <name evidence="1" type="ORF">LCGC14_2324330</name>
</gene>
<sequence>MANIWYAIPKSVTVDRGDGDEHAIRIEVGLGNGSIRSSLGMDGGLTLKEAEDLAWRLKQGIGLLKNGKIPYQHA</sequence>
<dbReference type="EMBL" id="LAZR01033277">
    <property type="protein sequence ID" value="KKL48559.1"/>
    <property type="molecule type" value="Genomic_DNA"/>
</dbReference>
<proteinExistence type="predicted"/>
<organism evidence="1">
    <name type="scientific">marine sediment metagenome</name>
    <dbReference type="NCBI Taxonomy" id="412755"/>
    <lineage>
        <taxon>unclassified sequences</taxon>
        <taxon>metagenomes</taxon>
        <taxon>ecological metagenomes</taxon>
    </lineage>
</organism>
<evidence type="ECO:0000313" key="1">
    <source>
        <dbReference type="EMBL" id="KKL48559.1"/>
    </source>
</evidence>
<name>A0A0F9CHG2_9ZZZZ</name>
<accession>A0A0F9CHG2</accession>
<comment type="caution">
    <text evidence="1">The sequence shown here is derived from an EMBL/GenBank/DDBJ whole genome shotgun (WGS) entry which is preliminary data.</text>
</comment>
<dbReference type="AlphaFoldDB" id="A0A0F9CHG2"/>